<name>A0A840AQH7_9HYPH</name>
<evidence type="ECO:0000313" key="1">
    <source>
        <dbReference type="EMBL" id="MBB3931872.1"/>
    </source>
</evidence>
<organism evidence="1 2">
    <name type="scientific">Kaistia hirudinis</name>
    <dbReference type="NCBI Taxonomy" id="1293440"/>
    <lineage>
        <taxon>Bacteria</taxon>
        <taxon>Pseudomonadati</taxon>
        <taxon>Pseudomonadota</taxon>
        <taxon>Alphaproteobacteria</taxon>
        <taxon>Hyphomicrobiales</taxon>
        <taxon>Kaistiaceae</taxon>
        <taxon>Kaistia</taxon>
    </lineage>
</organism>
<reference evidence="1 2" key="1">
    <citation type="submission" date="2020-08" db="EMBL/GenBank/DDBJ databases">
        <title>Genomic Encyclopedia of Type Strains, Phase IV (KMG-IV): sequencing the most valuable type-strain genomes for metagenomic binning, comparative biology and taxonomic classification.</title>
        <authorList>
            <person name="Goeker M."/>
        </authorList>
    </citation>
    <scope>NUCLEOTIDE SEQUENCE [LARGE SCALE GENOMIC DNA]</scope>
    <source>
        <strain evidence="1 2">DSM 25966</strain>
    </source>
</reference>
<protein>
    <submittedName>
        <fullName evidence="1">Uncharacterized protein</fullName>
    </submittedName>
</protein>
<proteinExistence type="predicted"/>
<dbReference type="AlphaFoldDB" id="A0A840AQH7"/>
<keyword evidence="2" id="KW-1185">Reference proteome</keyword>
<dbReference type="Proteomes" id="UP000553963">
    <property type="component" value="Unassembled WGS sequence"/>
</dbReference>
<comment type="caution">
    <text evidence="1">The sequence shown here is derived from an EMBL/GenBank/DDBJ whole genome shotgun (WGS) entry which is preliminary data.</text>
</comment>
<accession>A0A840AQH7</accession>
<dbReference type="EMBL" id="JACIDS010000003">
    <property type="protein sequence ID" value="MBB3931872.1"/>
    <property type="molecule type" value="Genomic_DNA"/>
</dbReference>
<sequence>MSISTDHGGYEIVYDEARDVWRADQLSLEASVLSSLRRMIDELEIESRQMETPAFLLDHSGFSIVPVTVVMADRDGKSAWVINRVEDPKQVKREKVSLHRLVADTPENRLLLLSWRDASRAVYEEGQRVARMRDDIPRMDGSTAPED</sequence>
<evidence type="ECO:0000313" key="2">
    <source>
        <dbReference type="Proteomes" id="UP000553963"/>
    </source>
</evidence>
<gene>
    <name evidence="1" type="ORF">GGR25_002922</name>
</gene>
<dbReference type="RefSeq" id="WP_183399478.1">
    <property type="nucleotide sequence ID" value="NZ_JACIDS010000003.1"/>
</dbReference>